<dbReference type="Pfam" id="PF13302">
    <property type="entry name" value="Acetyltransf_3"/>
    <property type="match status" value="1"/>
</dbReference>
<name>A0ABY4TTM7_9SPHN</name>
<dbReference type="RefSeq" id="WP_250750650.1">
    <property type="nucleotide sequence ID" value="NZ_CP098401.1"/>
</dbReference>
<organism evidence="2 3">
    <name type="scientific">Sphingomonas donggukensis</name>
    <dbReference type="NCBI Taxonomy" id="2949093"/>
    <lineage>
        <taxon>Bacteria</taxon>
        <taxon>Pseudomonadati</taxon>
        <taxon>Pseudomonadota</taxon>
        <taxon>Alphaproteobacteria</taxon>
        <taxon>Sphingomonadales</taxon>
        <taxon>Sphingomonadaceae</taxon>
        <taxon>Sphingomonas</taxon>
    </lineage>
</organism>
<evidence type="ECO:0000313" key="3">
    <source>
        <dbReference type="Proteomes" id="UP001055580"/>
    </source>
</evidence>
<dbReference type="PANTHER" id="PTHR43792:SF1">
    <property type="entry name" value="N-ACETYLTRANSFERASE DOMAIN-CONTAINING PROTEIN"/>
    <property type="match status" value="1"/>
</dbReference>
<feature type="domain" description="N-acetyltransferase" evidence="1">
    <location>
        <begin position="9"/>
        <end position="168"/>
    </location>
</feature>
<dbReference type="SUPFAM" id="SSF55729">
    <property type="entry name" value="Acyl-CoA N-acyltransferases (Nat)"/>
    <property type="match status" value="1"/>
</dbReference>
<keyword evidence="3" id="KW-1185">Reference proteome</keyword>
<sequence>MIVTRTERLTLRHIEPGDAPHIHALLTDADFLAQIGDRGVATLADAEVAIAERFLPGYARDGFGMFAVVDRASGEWLGMAGLVDRPGLAHIDLGYAFLPAARGRGVALEAARAVLDWAAARGIAPVVAIVSPGNVRSIAILQRLGLVADRPMRLPGADHDVILFVPADFAATPGA</sequence>
<dbReference type="PANTHER" id="PTHR43792">
    <property type="entry name" value="GNAT FAMILY, PUTATIVE (AFU_ORTHOLOGUE AFUA_3G00765)-RELATED-RELATED"/>
    <property type="match status" value="1"/>
</dbReference>
<dbReference type="PROSITE" id="PS51186">
    <property type="entry name" value="GNAT"/>
    <property type="match status" value="1"/>
</dbReference>
<gene>
    <name evidence="2" type="ORF">M9980_10965</name>
</gene>
<proteinExistence type="predicted"/>
<dbReference type="Gene3D" id="3.40.630.30">
    <property type="match status" value="1"/>
</dbReference>
<accession>A0ABY4TTM7</accession>
<dbReference type="Proteomes" id="UP001055580">
    <property type="component" value="Chromosome"/>
</dbReference>
<evidence type="ECO:0000313" key="2">
    <source>
        <dbReference type="EMBL" id="URW75076.1"/>
    </source>
</evidence>
<dbReference type="InterPro" id="IPR016181">
    <property type="entry name" value="Acyl_CoA_acyltransferase"/>
</dbReference>
<dbReference type="EMBL" id="CP098401">
    <property type="protein sequence ID" value="URW75076.1"/>
    <property type="molecule type" value="Genomic_DNA"/>
</dbReference>
<evidence type="ECO:0000259" key="1">
    <source>
        <dbReference type="PROSITE" id="PS51186"/>
    </source>
</evidence>
<protein>
    <submittedName>
        <fullName evidence="2">GNAT family N-acetyltransferase</fullName>
    </submittedName>
</protein>
<reference evidence="2" key="1">
    <citation type="submission" date="2022-05" db="EMBL/GenBank/DDBJ databases">
        <title>Sphingomonas sp. strain RMG20 Genome sequencing and assembly.</title>
        <authorList>
            <person name="Kim I."/>
        </authorList>
    </citation>
    <scope>NUCLEOTIDE SEQUENCE</scope>
    <source>
        <strain evidence="2">RMG20</strain>
    </source>
</reference>
<dbReference type="InterPro" id="IPR000182">
    <property type="entry name" value="GNAT_dom"/>
</dbReference>
<dbReference type="InterPro" id="IPR051531">
    <property type="entry name" value="N-acetyltransferase"/>
</dbReference>